<dbReference type="EMBL" id="KI926752">
    <property type="protein sequence ID" value="ETW33275.1"/>
    <property type="molecule type" value="Genomic_DNA"/>
</dbReference>
<protein>
    <submittedName>
        <fullName evidence="2">Uncharacterized protein</fullName>
    </submittedName>
</protein>
<sequence length="60" mass="7571">MKKKHMIIVIVYCIVVYFIVYLLEFCDFNIFTSDRNISYIKKFFFFFFFLCLYLFDYMIL</sequence>
<keyword evidence="1" id="KW-0812">Transmembrane</keyword>
<accession>A0A024VYD4</accession>
<evidence type="ECO:0000256" key="1">
    <source>
        <dbReference type="SAM" id="Phobius"/>
    </source>
</evidence>
<proteinExistence type="predicted"/>
<evidence type="ECO:0000313" key="3">
    <source>
        <dbReference type="Proteomes" id="UP000030708"/>
    </source>
</evidence>
<evidence type="ECO:0000313" key="2">
    <source>
        <dbReference type="EMBL" id="ETW33275.1"/>
    </source>
</evidence>
<dbReference type="Proteomes" id="UP000030708">
    <property type="component" value="Unassembled WGS sequence"/>
</dbReference>
<feature type="transmembrane region" description="Helical" evidence="1">
    <location>
        <begin position="7"/>
        <end position="23"/>
    </location>
</feature>
<reference evidence="2 3" key="2">
    <citation type="submission" date="2013-02" db="EMBL/GenBank/DDBJ databases">
        <title>The Genome Sequence of Plasmodium falciparum Tanzania (2000708).</title>
        <authorList>
            <consortium name="The Broad Institute Genome Sequencing Platform"/>
            <consortium name="The Broad Institute Genome Sequencing Center for Infectious Disease"/>
            <person name="Neafsey D."/>
            <person name="Cheeseman I."/>
            <person name="Volkman S."/>
            <person name="Adams J."/>
            <person name="Walker B."/>
            <person name="Young S.K."/>
            <person name="Zeng Q."/>
            <person name="Gargeya S."/>
            <person name="Fitzgerald M."/>
            <person name="Haas B."/>
            <person name="Abouelleil A."/>
            <person name="Alvarado L."/>
            <person name="Arachchi H.M."/>
            <person name="Berlin A.M."/>
            <person name="Chapman S.B."/>
            <person name="Dewar J."/>
            <person name="Goldberg J."/>
            <person name="Griggs A."/>
            <person name="Gujja S."/>
            <person name="Hansen M."/>
            <person name="Howarth C."/>
            <person name="Imamovic A."/>
            <person name="Larimer J."/>
            <person name="McCowan C."/>
            <person name="Murphy C."/>
            <person name="Neiman D."/>
            <person name="Pearson M."/>
            <person name="Priest M."/>
            <person name="Roberts A."/>
            <person name="Saif S."/>
            <person name="Shea T."/>
            <person name="Sisk P."/>
            <person name="Sykes S."/>
            <person name="Wortman J."/>
            <person name="Nusbaum C."/>
            <person name="Birren B."/>
        </authorList>
    </citation>
    <scope>NUCLEOTIDE SEQUENCE [LARGE SCALE GENOMIC DNA]</scope>
    <source>
        <strain evidence="3">Tanzania (2000708)</strain>
    </source>
</reference>
<feature type="transmembrane region" description="Helical" evidence="1">
    <location>
        <begin position="43"/>
        <end position="59"/>
    </location>
</feature>
<name>A0A024VYD4_PLAFA</name>
<dbReference type="AlphaFoldDB" id="A0A024VYD4"/>
<gene>
    <name evidence="2" type="ORF">PFTANZ_06005</name>
</gene>
<keyword evidence="1" id="KW-0472">Membrane</keyword>
<reference evidence="2 3" key="1">
    <citation type="submission" date="2013-02" db="EMBL/GenBank/DDBJ databases">
        <title>The Genome Annotation of Plasmodium falciparum Tanzania (2000708).</title>
        <authorList>
            <consortium name="The Broad Institute Genome Sequencing Platform"/>
            <consortium name="The Broad Institute Genome Sequencing Center for Infectious Disease"/>
            <person name="Neafsey D."/>
            <person name="Hoffman S."/>
            <person name="Volkman S."/>
            <person name="Rosenthal P."/>
            <person name="Walker B."/>
            <person name="Young S.K."/>
            <person name="Zeng Q."/>
            <person name="Gargeya S."/>
            <person name="Fitzgerald M."/>
            <person name="Haas B."/>
            <person name="Abouelleil A."/>
            <person name="Allen A.W."/>
            <person name="Alvarado L."/>
            <person name="Arachchi H.M."/>
            <person name="Berlin A.M."/>
            <person name="Chapman S.B."/>
            <person name="Gainer-Dewar J."/>
            <person name="Goldberg J."/>
            <person name="Griggs A."/>
            <person name="Gujja S."/>
            <person name="Hansen M."/>
            <person name="Howarth C."/>
            <person name="Imamovic A."/>
            <person name="Ireland A."/>
            <person name="Larimer J."/>
            <person name="McCowan C."/>
            <person name="Murphy C."/>
            <person name="Pearson M."/>
            <person name="Poon T.W."/>
            <person name="Priest M."/>
            <person name="Roberts A."/>
            <person name="Saif S."/>
            <person name="Shea T."/>
            <person name="Sisk P."/>
            <person name="Sykes S."/>
            <person name="Wortman J."/>
            <person name="Nusbaum C."/>
            <person name="Birren B."/>
        </authorList>
    </citation>
    <scope>NUCLEOTIDE SEQUENCE [LARGE SCALE GENOMIC DNA]</scope>
    <source>
        <strain evidence="3">Tanzania (2000708)</strain>
    </source>
</reference>
<organism evidence="2 3">
    <name type="scientific">Plasmodium falciparum Tanzania</name>
    <name type="common">2000708</name>
    <dbReference type="NCBI Taxonomy" id="1036725"/>
    <lineage>
        <taxon>Eukaryota</taxon>
        <taxon>Sar</taxon>
        <taxon>Alveolata</taxon>
        <taxon>Apicomplexa</taxon>
        <taxon>Aconoidasida</taxon>
        <taxon>Haemosporida</taxon>
        <taxon>Plasmodiidae</taxon>
        <taxon>Plasmodium</taxon>
        <taxon>Plasmodium (Laverania)</taxon>
    </lineage>
</organism>
<keyword evidence="1" id="KW-1133">Transmembrane helix</keyword>